<dbReference type="InterPro" id="IPR012337">
    <property type="entry name" value="RNaseH-like_sf"/>
</dbReference>
<evidence type="ECO:0000256" key="5">
    <source>
        <dbReference type="ARBA" id="ARBA00023242"/>
    </source>
</evidence>
<feature type="compositionally biased region" description="Basic residues" evidence="6">
    <location>
        <begin position="1"/>
        <end position="12"/>
    </location>
</feature>
<evidence type="ECO:0000313" key="8">
    <source>
        <dbReference type="Proteomes" id="UP000593570"/>
    </source>
</evidence>
<evidence type="ECO:0000256" key="6">
    <source>
        <dbReference type="SAM" id="MobiDB-lite"/>
    </source>
</evidence>
<sequence length="455" mass="52016">MHTLFSRRHRKSSPYGSYPGSSDDEAYCSEDGGRPRTRSLSRQSFDLEDPARCCRSGTPHSEKRRAQSVDRQHYYHRRSRPVSPRRARHHGRKRRDESEPQSQASQRKLEHAINAAIDAAAVEVIRLRKEPGKWIGAKGTRIATAAPKTVAKQLEEAAVVVLPPNLTIEDLPKITWKNRRFVQEDPLARKGAKGRKSWIRSHGTFLVELNYQDQPIGHVWCCNRCDMKGAAEFFSVQATSSAADHLRKHSSPDHPSQPVYGENLAGSLVDIVYEWEIEGRVGCPISDNMAANDTCLYHMYQQLDPSMRRVDIKARRMRCHGHTLNLVVCAFLFGKDAESFELESDINSMRGLIEQDLDHWRTKGLIGKLCNIVKFIRSSPQRSEQFKRIAREQDYEGYRLCEESKAELEVVMNNETRWNSTYMMIERALRKQTDIRAFSLCDSGGGKRGKTYPGE</sequence>
<gene>
    <name evidence="7" type="ORF">HZS61_007566</name>
</gene>
<evidence type="ECO:0000256" key="3">
    <source>
        <dbReference type="ARBA" id="ARBA00022771"/>
    </source>
</evidence>
<feature type="compositionally biased region" description="Basic and acidic residues" evidence="6">
    <location>
        <begin position="60"/>
        <end position="73"/>
    </location>
</feature>
<keyword evidence="2" id="KW-0479">Metal-binding</keyword>
<dbReference type="SUPFAM" id="SSF53098">
    <property type="entry name" value="Ribonuclease H-like"/>
    <property type="match status" value="1"/>
</dbReference>
<organism evidence="7 8">
    <name type="scientific">Fusarium oxysporum f. sp. conglutinans</name>
    <dbReference type="NCBI Taxonomy" id="100902"/>
    <lineage>
        <taxon>Eukaryota</taxon>
        <taxon>Fungi</taxon>
        <taxon>Dikarya</taxon>
        <taxon>Ascomycota</taxon>
        <taxon>Pezizomycotina</taxon>
        <taxon>Sordariomycetes</taxon>
        <taxon>Hypocreomycetidae</taxon>
        <taxon>Hypocreales</taxon>
        <taxon>Nectriaceae</taxon>
        <taxon>Fusarium</taxon>
        <taxon>Fusarium oxysporum species complex</taxon>
    </lineage>
</organism>
<dbReference type="GO" id="GO:0005634">
    <property type="term" value="C:nucleus"/>
    <property type="evidence" value="ECO:0007669"/>
    <property type="project" value="UniProtKB-SubCell"/>
</dbReference>
<dbReference type="AlphaFoldDB" id="A0A8H6G8A8"/>
<comment type="caution">
    <text evidence="7">The sequence shown here is derived from an EMBL/GenBank/DDBJ whole genome shotgun (WGS) entry which is preliminary data.</text>
</comment>
<comment type="subcellular location">
    <subcellularLocation>
        <location evidence="1">Nucleus</location>
    </subcellularLocation>
</comment>
<keyword evidence="4" id="KW-0862">Zinc</keyword>
<proteinExistence type="predicted"/>
<dbReference type="PANTHER" id="PTHR46481">
    <property type="entry name" value="ZINC FINGER BED DOMAIN-CONTAINING PROTEIN 4"/>
    <property type="match status" value="1"/>
</dbReference>
<accession>A0A8H6G8A8</accession>
<keyword evidence="3" id="KW-0863">Zinc-finger</keyword>
<dbReference type="PANTHER" id="PTHR46481:SF10">
    <property type="entry name" value="ZINC FINGER BED DOMAIN-CONTAINING PROTEIN 39"/>
    <property type="match status" value="1"/>
</dbReference>
<evidence type="ECO:0000256" key="1">
    <source>
        <dbReference type="ARBA" id="ARBA00004123"/>
    </source>
</evidence>
<evidence type="ECO:0000313" key="7">
    <source>
        <dbReference type="EMBL" id="KAF6512760.1"/>
    </source>
</evidence>
<evidence type="ECO:0000256" key="2">
    <source>
        <dbReference type="ARBA" id="ARBA00022723"/>
    </source>
</evidence>
<evidence type="ECO:0000256" key="4">
    <source>
        <dbReference type="ARBA" id="ARBA00022833"/>
    </source>
</evidence>
<dbReference type="GO" id="GO:0008270">
    <property type="term" value="F:zinc ion binding"/>
    <property type="evidence" value="ECO:0007669"/>
    <property type="project" value="UniProtKB-KW"/>
</dbReference>
<protein>
    <submittedName>
        <fullName evidence="7">Uncharacterized protein</fullName>
    </submittedName>
</protein>
<dbReference type="InterPro" id="IPR052035">
    <property type="entry name" value="ZnF_BED_domain_contain"/>
</dbReference>
<feature type="region of interest" description="Disordered" evidence="6">
    <location>
        <begin position="1"/>
        <end position="108"/>
    </location>
</feature>
<keyword evidence="5" id="KW-0539">Nucleus</keyword>
<name>A0A8H6G8A8_FUSOX</name>
<reference evidence="7 8" key="1">
    <citation type="journal article" date="2020" name="bioRxiv">
        <title>A chromosome-scale genome assembly for the Fusarium oxysporum strain Fo5176 to establish a model Arabidopsis-fungal pathosystem.</title>
        <authorList>
            <person name="Fokkens L."/>
            <person name="Guo L."/>
            <person name="Dora S."/>
            <person name="Wang B."/>
            <person name="Ye K."/>
            <person name="Sanchez-Rodriguez C."/>
            <person name="Croll D."/>
        </authorList>
    </citation>
    <scope>NUCLEOTIDE SEQUENCE [LARGE SCALE GENOMIC DNA]</scope>
    <source>
        <strain evidence="7 8">Fo5176</strain>
    </source>
</reference>
<dbReference type="EMBL" id="JACDXP010000019">
    <property type="protein sequence ID" value="KAF6512760.1"/>
    <property type="molecule type" value="Genomic_DNA"/>
</dbReference>
<feature type="compositionally biased region" description="Basic residues" evidence="6">
    <location>
        <begin position="74"/>
        <end position="93"/>
    </location>
</feature>
<dbReference type="Proteomes" id="UP000593570">
    <property type="component" value="Unassembled WGS sequence"/>
</dbReference>